<name>A0A2P2NJI6_RHIMU</name>
<proteinExistence type="predicted"/>
<dbReference type="EMBL" id="GGEC01062086">
    <property type="protein sequence ID" value="MBX42570.1"/>
    <property type="molecule type" value="Transcribed_RNA"/>
</dbReference>
<accession>A0A2P2NJI6</accession>
<reference evidence="1" key="1">
    <citation type="submission" date="2018-02" db="EMBL/GenBank/DDBJ databases">
        <title>Rhizophora mucronata_Transcriptome.</title>
        <authorList>
            <person name="Meera S.P."/>
            <person name="Sreeshan A."/>
            <person name="Augustine A."/>
        </authorList>
    </citation>
    <scope>NUCLEOTIDE SEQUENCE</scope>
    <source>
        <tissue evidence="1">Leaf</tissue>
    </source>
</reference>
<sequence>MGNENQESCIDTQRQSSVTVLFSIKLLVFTCIMDQAYNKIWKSIDLERRKRGKK</sequence>
<protein>
    <submittedName>
        <fullName evidence="1">Uncharacterized protein</fullName>
    </submittedName>
</protein>
<dbReference type="AlphaFoldDB" id="A0A2P2NJI6"/>
<organism evidence="1">
    <name type="scientific">Rhizophora mucronata</name>
    <name type="common">Asiatic mangrove</name>
    <dbReference type="NCBI Taxonomy" id="61149"/>
    <lineage>
        <taxon>Eukaryota</taxon>
        <taxon>Viridiplantae</taxon>
        <taxon>Streptophyta</taxon>
        <taxon>Embryophyta</taxon>
        <taxon>Tracheophyta</taxon>
        <taxon>Spermatophyta</taxon>
        <taxon>Magnoliopsida</taxon>
        <taxon>eudicotyledons</taxon>
        <taxon>Gunneridae</taxon>
        <taxon>Pentapetalae</taxon>
        <taxon>rosids</taxon>
        <taxon>fabids</taxon>
        <taxon>Malpighiales</taxon>
        <taxon>Rhizophoraceae</taxon>
        <taxon>Rhizophora</taxon>
    </lineage>
</organism>
<evidence type="ECO:0000313" key="1">
    <source>
        <dbReference type="EMBL" id="MBX42570.1"/>
    </source>
</evidence>